<gene>
    <name evidence="2" type="ordered locus">Rfer_3145</name>
</gene>
<keyword evidence="3" id="KW-1185">Reference proteome</keyword>
<dbReference type="Proteomes" id="UP000008332">
    <property type="component" value="Chromosome"/>
</dbReference>
<dbReference type="HOGENOM" id="CLU_1601395_0_0_4"/>
<evidence type="ECO:0000313" key="3">
    <source>
        <dbReference type="Proteomes" id="UP000008332"/>
    </source>
</evidence>
<dbReference type="InterPro" id="IPR029032">
    <property type="entry name" value="AhpD-like"/>
</dbReference>
<sequence length="166" mass="17069">MRKNRPELINRNLLENIMRDLSPRDLELVALGAAMGSNCPPCMEYHIPQSRKAGLSDAEIHAAILHADKIRQVPARKTLQTALAMLPAVALEAGSAEPVPACGCAQDDNAPSAAASSRAQPAGGMAAMMSKMMASCGTLAPSACHAHPSGEEDAGKPAANAAGACC</sequence>
<dbReference type="EMBL" id="CP000267">
    <property type="protein sequence ID" value="ABD70854.1"/>
    <property type="molecule type" value="Genomic_DNA"/>
</dbReference>
<evidence type="ECO:0000313" key="2">
    <source>
        <dbReference type="EMBL" id="ABD70854.1"/>
    </source>
</evidence>
<evidence type="ECO:0000259" key="1">
    <source>
        <dbReference type="Pfam" id="PF02627"/>
    </source>
</evidence>
<feature type="domain" description="Carboxymuconolactone decarboxylase-like" evidence="1">
    <location>
        <begin position="14"/>
        <end position="76"/>
    </location>
</feature>
<dbReference type="SUPFAM" id="SSF69118">
    <property type="entry name" value="AhpD-like"/>
    <property type="match status" value="1"/>
</dbReference>
<protein>
    <submittedName>
        <fullName evidence="2">Carboxymuconolactone decarboxylase</fullName>
    </submittedName>
</protein>
<organism evidence="2 3">
    <name type="scientific">Albidiferax ferrireducens (strain ATCC BAA-621 / DSM 15236 / T118)</name>
    <name type="common">Rhodoferax ferrireducens</name>
    <dbReference type="NCBI Taxonomy" id="338969"/>
    <lineage>
        <taxon>Bacteria</taxon>
        <taxon>Pseudomonadati</taxon>
        <taxon>Pseudomonadota</taxon>
        <taxon>Betaproteobacteria</taxon>
        <taxon>Burkholderiales</taxon>
        <taxon>Comamonadaceae</taxon>
        <taxon>Rhodoferax</taxon>
    </lineage>
</organism>
<dbReference type="GO" id="GO:0051920">
    <property type="term" value="F:peroxiredoxin activity"/>
    <property type="evidence" value="ECO:0007669"/>
    <property type="project" value="InterPro"/>
</dbReference>
<dbReference type="Gene3D" id="1.20.1290.10">
    <property type="entry name" value="AhpD-like"/>
    <property type="match status" value="1"/>
</dbReference>
<dbReference type="eggNOG" id="COG0599">
    <property type="taxonomic scope" value="Bacteria"/>
</dbReference>
<dbReference type="KEGG" id="rfr:Rfer_3145"/>
<dbReference type="OrthoDB" id="1683318at2"/>
<dbReference type="Pfam" id="PF02627">
    <property type="entry name" value="CMD"/>
    <property type="match status" value="1"/>
</dbReference>
<dbReference type="InterPro" id="IPR003779">
    <property type="entry name" value="CMD-like"/>
</dbReference>
<name>Q21TP9_ALBFT</name>
<accession>Q21TP9</accession>
<dbReference type="STRING" id="338969.Rfer_3145"/>
<dbReference type="AlphaFoldDB" id="Q21TP9"/>
<proteinExistence type="predicted"/>
<reference evidence="3" key="1">
    <citation type="submission" date="2006-02" db="EMBL/GenBank/DDBJ databases">
        <title>Complete sequence of chromosome of Rhodoferax ferrireducens DSM 15236.</title>
        <authorList>
            <person name="Copeland A."/>
            <person name="Lucas S."/>
            <person name="Lapidus A."/>
            <person name="Barry K."/>
            <person name="Detter J.C."/>
            <person name="Glavina del Rio T."/>
            <person name="Hammon N."/>
            <person name="Israni S."/>
            <person name="Pitluck S."/>
            <person name="Brettin T."/>
            <person name="Bruce D."/>
            <person name="Han C."/>
            <person name="Tapia R."/>
            <person name="Gilna P."/>
            <person name="Kiss H."/>
            <person name="Schmutz J."/>
            <person name="Larimer F."/>
            <person name="Land M."/>
            <person name="Kyrpides N."/>
            <person name="Ivanova N."/>
            <person name="Richardson P."/>
        </authorList>
    </citation>
    <scope>NUCLEOTIDE SEQUENCE [LARGE SCALE GENOMIC DNA]</scope>
    <source>
        <strain evidence="3">ATCC BAA-621 / DSM 15236 / T118</strain>
    </source>
</reference>